<reference evidence="5 6" key="1">
    <citation type="submission" date="2019-04" db="EMBL/GenBank/DDBJ databases">
        <title>The sequence and de novo assembly of Takifugu bimaculatus genome using PacBio and Hi-C technologies.</title>
        <authorList>
            <person name="Xu P."/>
            <person name="Liu B."/>
            <person name="Zhou Z."/>
        </authorList>
    </citation>
    <scope>NUCLEOTIDE SEQUENCE [LARGE SCALE GENOMIC DNA]</scope>
    <source>
        <strain evidence="5">TB-2018</strain>
        <tissue evidence="5">Muscle</tissue>
    </source>
</reference>
<comment type="caution">
    <text evidence="5">The sequence shown here is derived from an EMBL/GenBank/DDBJ whole genome shotgun (WGS) entry which is preliminary data.</text>
</comment>
<gene>
    <name evidence="5" type="ORF">fugu_004583</name>
</gene>
<dbReference type="GO" id="GO:0005783">
    <property type="term" value="C:endoplasmic reticulum"/>
    <property type="evidence" value="ECO:0007669"/>
    <property type="project" value="TreeGrafter"/>
</dbReference>
<feature type="domain" description="Leprecan-like alpha-helical" evidence="4">
    <location>
        <begin position="365"/>
        <end position="396"/>
    </location>
</feature>
<evidence type="ECO:0000256" key="3">
    <source>
        <dbReference type="ARBA" id="ARBA00023180"/>
    </source>
</evidence>
<dbReference type="GO" id="GO:0030199">
    <property type="term" value="P:collagen fibril organization"/>
    <property type="evidence" value="ECO:0007669"/>
    <property type="project" value="TreeGrafter"/>
</dbReference>
<evidence type="ECO:0000256" key="2">
    <source>
        <dbReference type="ARBA" id="ARBA00022729"/>
    </source>
</evidence>
<evidence type="ECO:0000259" key="4">
    <source>
        <dbReference type="Pfam" id="PF23557"/>
    </source>
</evidence>
<dbReference type="AlphaFoldDB" id="A0A4Z2B957"/>
<comment type="similarity">
    <text evidence="1">Belongs to the leprecan family.</text>
</comment>
<dbReference type="InterPro" id="IPR011990">
    <property type="entry name" value="TPR-like_helical_dom_sf"/>
</dbReference>
<dbReference type="InterPro" id="IPR052284">
    <property type="entry name" value="Collagen_mod_leprecan"/>
</dbReference>
<sequence length="457" mass="52485">MELRNPLIFCFCFIFPPCFSDLSSHFVLEPYDLLFDSAVEAYYKGDWLSVILNMEKALRNKATVRKVKTQCRLGCANQTAFGDQLAGTGDPVPGSGSLADLGFFQKILRRADCVKTCESEKLGSPTLHEVTEDVELEFRKRTPYNYLQVAYFKINKLDKAVAAAHTFFQANPDHVEMRQNLDYYKMMAGVEEGHFKDLEAREHMAEFLLGKRFYSNDSFEQAAEHFEVAVREFFTSNQECRVLCEGAYNYDGYNYMEYSADLFQTITGKTERLWGVCADVNKVNLFTSRDPLCVSDHYMQVLSCKQRCALELATNTDQPFDDFLPSHFNYLQFSYYNSKTDAASVFGPPAGENHTPSVFLGPGENLEQAIECAKTFLLFYPDDEVMKDNLAYYSVMLGEDKAQTISPRQVVKRYIQQSMLEKELLYFGYEAFGITFVDPDKWTPEEIMPKKLRDKQK</sequence>
<dbReference type="GO" id="GO:0005518">
    <property type="term" value="F:collagen binding"/>
    <property type="evidence" value="ECO:0007669"/>
    <property type="project" value="TreeGrafter"/>
</dbReference>
<protein>
    <recommendedName>
        <fullName evidence="4">Leprecan-like alpha-helical domain-containing protein</fullName>
    </recommendedName>
</protein>
<name>A0A4Z2B957_9TELE</name>
<dbReference type="InterPro" id="IPR056585">
    <property type="entry name" value="Leprecan_dom"/>
</dbReference>
<keyword evidence="6" id="KW-1185">Reference proteome</keyword>
<accession>A0A4Z2B957</accession>
<dbReference type="PANTHER" id="PTHR13986:SF3">
    <property type="entry name" value="CARTILAGE-ASSOCIATED PROTEIN"/>
    <property type="match status" value="1"/>
</dbReference>
<feature type="domain" description="Leprecan-like alpha-helical" evidence="4">
    <location>
        <begin position="30"/>
        <end position="268"/>
    </location>
</feature>
<feature type="domain" description="Leprecan-like alpha-helical" evidence="4">
    <location>
        <begin position="293"/>
        <end position="338"/>
    </location>
</feature>
<keyword evidence="2" id="KW-0732">Signal</keyword>
<evidence type="ECO:0000313" key="5">
    <source>
        <dbReference type="EMBL" id="TNM88329.1"/>
    </source>
</evidence>
<dbReference type="Proteomes" id="UP000516260">
    <property type="component" value="Chromosome 5"/>
</dbReference>
<dbReference type="Pfam" id="PF23557">
    <property type="entry name" value="TPR_leprecan"/>
    <property type="match status" value="3"/>
</dbReference>
<proteinExistence type="inferred from homology"/>
<dbReference type="EMBL" id="SWLE01000018">
    <property type="protein sequence ID" value="TNM88329.1"/>
    <property type="molecule type" value="Genomic_DNA"/>
</dbReference>
<organism evidence="5 6">
    <name type="scientific">Takifugu bimaculatus</name>
    <dbReference type="NCBI Taxonomy" id="433685"/>
    <lineage>
        <taxon>Eukaryota</taxon>
        <taxon>Metazoa</taxon>
        <taxon>Chordata</taxon>
        <taxon>Craniata</taxon>
        <taxon>Vertebrata</taxon>
        <taxon>Euteleostomi</taxon>
        <taxon>Actinopterygii</taxon>
        <taxon>Neopterygii</taxon>
        <taxon>Teleostei</taxon>
        <taxon>Neoteleostei</taxon>
        <taxon>Acanthomorphata</taxon>
        <taxon>Eupercaria</taxon>
        <taxon>Tetraodontiformes</taxon>
        <taxon>Tetradontoidea</taxon>
        <taxon>Tetraodontidae</taxon>
        <taxon>Takifugu</taxon>
    </lineage>
</organism>
<dbReference type="Gene3D" id="1.25.40.10">
    <property type="entry name" value="Tetratricopeptide repeat domain"/>
    <property type="match status" value="2"/>
</dbReference>
<keyword evidence="3" id="KW-0325">Glycoprotein</keyword>
<dbReference type="PANTHER" id="PTHR13986">
    <property type="entry name" value="PROTEIN LYSINE HYDROXYLATION COMPLEX COMPONENT"/>
    <property type="match status" value="1"/>
</dbReference>
<evidence type="ECO:0000256" key="1">
    <source>
        <dbReference type="ARBA" id="ARBA00006487"/>
    </source>
</evidence>
<evidence type="ECO:0000313" key="6">
    <source>
        <dbReference type="Proteomes" id="UP000516260"/>
    </source>
</evidence>